<keyword evidence="2" id="KW-0547">Nucleotide-binding</keyword>
<gene>
    <name evidence="5" type="ORF">TPHV1_190057</name>
</gene>
<accession>A0A0B7GWW5</accession>
<feature type="domain" description="ABC transporter" evidence="4">
    <location>
        <begin position="6"/>
        <end position="227"/>
    </location>
</feature>
<dbReference type="InterPro" id="IPR003593">
    <property type="entry name" value="AAA+_ATPase"/>
</dbReference>
<dbReference type="OrthoDB" id="9784332at2"/>
<dbReference type="PROSITE" id="PS00211">
    <property type="entry name" value="ABC_TRANSPORTER_1"/>
    <property type="match status" value="1"/>
</dbReference>
<evidence type="ECO:0000313" key="6">
    <source>
        <dbReference type="Proteomes" id="UP000042527"/>
    </source>
</evidence>
<dbReference type="GO" id="GO:0005524">
    <property type="term" value="F:ATP binding"/>
    <property type="evidence" value="ECO:0007669"/>
    <property type="project" value="UniProtKB-KW"/>
</dbReference>
<evidence type="ECO:0000256" key="1">
    <source>
        <dbReference type="ARBA" id="ARBA00022448"/>
    </source>
</evidence>
<dbReference type="PROSITE" id="PS50893">
    <property type="entry name" value="ABC_TRANSPORTER_2"/>
    <property type="match status" value="1"/>
</dbReference>
<evidence type="ECO:0000259" key="4">
    <source>
        <dbReference type="PROSITE" id="PS50893"/>
    </source>
</evidence>
<keyword evidence="6" id="KW-1185">Reference proteome</keyword>
<dbReference type="InterPro" id="IPR015856">
    <property type="entry name" value="ABC_transpr_CbiO/EcfA_su"/>
</dbReference>
<dbReference type="PANTHER" id="PTHR43553:SF26">
    <property type="entry name" value="ABC TRANSPORTER ATP-BINDING PROTEIN BC_2655-RELATED"/>
    <property type="match status" value="1"/>
</dbReference>
<evidence type="ECO:0000256" key="2">
    <source>
        <dbReference type="ARBA" id="ARBA00022741"/>
    </source>
</evidence>
<sequence>MKEALLSLKDIRKTFDSRVILDDISFDVFENDCIVLAGANGAGKTVLMTILSGLETEFSGTVKKNADTKIGLVFQSADAQILGDTVFDDCAFGLLNCGFSKAQIKQMVEQTLQSVGLFEKKDLSARSLSGGEKRKLAVASILVLHCDLIIFDEPFANLDYKGVCQTVQLILQLKAEGKTLIIITHETEKILAAANRFLVLASGKIIFDDTPQNAFSKLDFEKAGLRNPLQGTPAFEDLLWK</sequence>
<evidence type="ECO:0000313" key="5">
    <source>
        <dbReference type="EMBL" id="CEM61450.1"/>
    </source>
</evidence>
<dbReference type="InterPro" id="IPR050095">
    <property type="entry name" value="ECF_ABC_transporter_ATP-bd"/>
</dbReference>
<reference evidence="6" key="1">
    <citation type="submission" date="2015-01" db="EMBL/GenBank/DDBJ databases">
        <authorList>
            <person name="Manzoor Shahid"/>
            <person name="Zubair Saima"/>
        </authorList>
    </citation>
    <scope>NUCLEOTIDE SEQUENCE [LARGE SCALE GENOMIC DNA]</scope>
    <source>
        <strain evidence="6">V1</strain>
    </source>
</reference>
<dbReference type="Pfam" id="PF00005">
    <property type="entry name" value="ABC_tran"/>
    <property type="match status" value="1"/>
</dbReference>
<dbReference type="EMBL" id="CDNC01000011">
    <property type="protein sequence ID" value="CEM61450.1"/>
    <property type="molecule type" value="Genomic_DNA"/>
</dbReference>
<name>A0A0B7GWW5_TREPH</name>
<dbReference type="Gene3D" id="3.40.50.300">
    <property type="entry name" value="P-loop containing nucleotide triphosphate hydrolases"/>
    <property type="match status" value="1"/>
</dbReference>
<dbReference type="InterPro" id="IPR027417">
    <property type="entry name" value="P-loop_NTPase"/>
</dbReference>
<dbReference type="GO" id="GO:0016887">
    <property type="term" value="F:ATP hydrolysis activity"/>
    <property type="evidence" value="ECO:0007669"/>
    <property type="project" value="InterPro"/>
</dbReference>
<dbReference type="GO" id="GO:0043190">
    <property type="term" value="C:ATP-binding cassette (ABC) transporter complex"/>
    <property type="evidence" value="ECO:0007669"/>
    <property type="project" value="TreeGrafter"/>
</dbReference>
<dbReference type="SUPFAM" id="SSF52540">
    <property type="entry name" value="P-loop containing nucleoside triphosphate hydrolases"/>
    <property type="match status" value="1"/>
</dbReference>
<dbReference type="SMART" id="SM00382">
    <property type="entry name" value="AAA"/>
    <property type="match status" value="1"/>
</dbReference>
<organism evidence="5 6">
    <name type="scientific">Treponema phagedenis</name>
    <dbReference type="NCBI Taxonomy" id="162"/>
    <lineage>
        <taxon>Bacteria</taxon>
        <taxon>Pseudomonadati</taxon>
        <taxon>Spirochaetota</taxon>
        <taxon>Spirochaetia</taxon>
        <taxon>Spirochaetales</taxon>
        <taxon>Treponemataceae</taxon>
        <taxon>Treponema</taxon>
    </lineage>
</organism>
<dbReference type="RefSeq" id="WP_044634520.1">
    <property type="nucleotide sequence ID" value="NZ_CDNC01000011.1"/>
</dbReference>
<keyword evidence="3 5" id="KW-0067">ATP-binding</keyword>
<dbReference type="CDD" id="cd03225">
    <property type="entry name" value="ABC_cobalt_CbiO_domain1"/>
    <property type="match status" value="1"/>
</dbReference>
<dbReference type="InterPro" id="IPR003439">
    <property type="entry name" value="ABC_transporter-like_ATP-bd"/>
</dbReference>
<proteinExistence type="predicted"/>
<keyword evidence="1" id="KW-0813">Transport</keyword>
<dbReference type="AlphaFoldDB" id="A0A0B7GWW5"/>
<dbReference type="Proteomes" id="UP000042527">
    <property type="component" value="Unassembled WGS sequence"/>
</dbReference>
<protein>
    <submittedName>
        <fullName evidence="5">ABC transporter, ATP-binding protein</fullName>
    </submittedName>
</protein>
<evidence type="ECO:0000256" key="3">
    <source>
        <dbReference type="ARBA" id="ARBA00022840"/>
    </source>
</evidence>
<dbReference type="InterPro" id="IPR017871">
    <property type="entry name" value="ABC_transporter-like_CS"/>
</dbReference>
<dbReference type="PANTHER" id="PTHR43553">
    <property type="entry name" value="HEAVY METAL TRANSPORTER"/>
    <property type="match status" value="1"/>
</dbReference>
<dbReference type="GO" id="GO:0042626">
    <property type="term" value="F:ATPase-coupled transmembrane transporter activity"/>
    <property type="evidence" value="ECO:0007669"/>
    <property type="project" value="TreeGrafter"/>
</dbReference>